<evidence type="ECO:0000313" key="8">
    <source>
        <dbReference type="Proteomes" id="UP000052019"/>
    </source>
</evidence>
<dbReference type="EMBL" id="JYLK01000007">
    <property type="protein sequence ID" value="KRP60015.1"/>
    <property type="molecule type" value="Genomic_DNA"/>
</dbReference>
<dbReference type="SUPFAM" id="SSF53850">
    <property type="entry name" value="Periplasmic binding protein-like II"/>
    <property type="match status" value="1"/>
</dbReference>
<dbReference type="Gene3D" id="1.10.10.10">
    <property type="entry name" value="Winged helix-like DNA-binding domain superfamily/Winged helix DNA-binding domain"/>
    <property type="match status" value="1"/>
</dbReference>
<gene>
    <name evidence="7" type="ORF">SAMN04490205_3160</name>
    <name evidence="6" type="ORF">TU79_12620</name>
</gene>
<name>A0A0R2ZGA0_9PSED</name>
<dbReference type="PROSITE" id="PS50931">
    <property type="entry name" value="HTH_LYSR"/>
    <property type="match status" value="1"/>
</dbReference>
<keyword evidence="3 7" id="KW-0238">DNA-binding</keyword>
<reference evidence="7 9" key="2">
    <citation type="submission" date="2016-10" db="EMBL/GenBank/DDBJ databases">
        <authorList>
            <person name="Varghese N."/>
            <person name="Submissions S."/>
        </authorList>
    </citation>
    <scope>NUCLEOTIDE SEQUENCE [LARGE SCALE GENOMIC DNA]</scope>
    <source>
        <strain evidence="7 9">BS3111</strain>
    </source>
</reference>
<dbReference type="PRINTS" id="PR00039">
    <property type="entry name" value="HTHLYSR"/>
</dbReference>
<keyword evidence="2" id="KW-0805">Transcription regulation</keyword>
<evidence type="ECO:0000256" key="4">
    <source>
        <dbReference type="ARBA" id="ARBA00023163"/>
    </source>
</evidence>
<dbReference type="RefSeq" id="WP_057008279.1">
    <property type="nucleotide sequence ID" value="NZ_JYLK01000007.1"/>
</dbReference>
<dbReference type="EMBL" id="LT629760">
    <property type="protein sequence ID" value="SDS64861.1"/>
    <property type="molecule type" value="Genomic_DNA"/>
</dbReference>
<dbReference type="OrthoDB" id="5526340at2"/>
<evidence type="ECO:0000259" key="5">
    <source>
        <dbReference type="PROSITE" id="PS50931"/>
    </source>
</evidence>
<evidence type="ECO:0000313" key="6">
    <source>
        <dbReference type="EMBL" id="KRP60015.1"/>
    </source>
</evidence>
<dbReference type="PATRIC" id="fig|200450.4.peg.4559"/>
<sequence length="303" mass="33083">MRLLRNVPSLTALVALEAVIRHKSFTEAARELGVTQAAVSRQIACLEQDLGVSLFTRGHRSIQPTNACAALGVALAENFSGITEAVESIRATGKEQVVTIGATVAFSTFWLLSRLIEFRRLHPEIQLRVISQDPRINMESSNVDVLIRYGTPPFDDATVLASCGDTIVPVCSPEYATKIADKNFWEIGTDLIEYDAADSLWYSWPKWYTQMGLKKPSGEPSMKFSHYTETIAAAKAGQGVALGWGVLVNTFIQDGSLVVLSERTLVPDGLYNILVPLNSPRNGVGELAANWLISALQDSTDNQ</sequence>
<dbReference type="PANTHER" id="PTHR30537:SF5">
    <property type="entry name" value="HTH-TYPE TRANSCRIPTIONAL ACTIVATOR TTDR-RELATED"/>
    <property type="match status" value="1"/>
</dbReference>
<keyword evidence="9" id="KW-1185">Reference proteome</keyword>
<accession>A0A0R2ZGA0</accession>
<evidence type="ECO:0000256" key="2">
    <source>
        <dbReference type="ARBA" id="ARBA00023015"/>
    </source>
</evidence>
<dbReference type="InterPro" id="IPR005119">
    <property type="entry name" value="LysR_subst-bd"/>
</dbReference>
<dbReference type="PANTHER" id="PTHR30537">
    <property type="entry name" value="HTH-TYPE TRANSCRIPTIONAL REGULATOR"/>
    <property type="match status" value="1"/>
</dbReference>
<keyword evidence="4" id="KW-0804">Transcription</keyword>
<dbReference type="Proteomes" id="UP000183126">
    <property type="component" value="Chromosome I"/>
</dbReference>
<dbReference type="Gene3D" id="3.40.190.10">
    <property type="entry name" value="Periplasmic binding protein-like II"/>
    <property type="match status" value="2"/>
</dbReference>
<dbReference type="GO" id="GO:0003677">
    <property type="term" value="F:DNA binding"/>
    <property type="evidence" value="ECO:0007669"/>
    <property type="project" value="UniProtKB-KW"/>
</dbReference>
<dbReference type="Pfam" id="PF00126">
    <property type="entry name" value="HTH_1"/>
    <property type="match status" value="1"/>
</dbReference>
<dbReference type="AlphaFoldDB" id="A0A0R2ZGA0"/>
<feature type="domain" description="HTH lysR-type" evidence="5">
    <location>
        <begin position="8"/>
        <end position="65"/>
    </location>
</feature>
<dbReference type="SUPFAM" id="SSF46785">
    <property type="entry name" value="Winged helix' DNA-binding domain"/>
    <property type="match status" value="1"/>
</dbReference>
<dbReference type="GO" id="GO:0003700">
    <property type="term" value="F:DNA-binding transcription factor activity"/>
    <property type="evidence" value="ECO:0007669"/>
    <property type="project" value="InterPro"/>
</dbReference>
<comment type="similarity">
    <text evidence="1">Belongs to the LysR transcriptional regulatory family.</text>
</comment>
<evidence type="ECO:0000256" key="1">
    <source>
        <dbReference type="ARBA" id="ARBA00009437"/>
    </source>
</evidence>
<dbReference type="Pfam" id="PF03466">
    <property type="entry name" value="LysR_substrate"/>
    <property type="match status" value="1"/>
</dbReference>
<dbReference type="InterPro" id="IPR058163">
    <property type="entry name" value="LysR-type_TF_proteobact-type"/>
</dbReference>
<evidence type="ECO:0000313" key="9">
    <source>
        <dbReference type="Proteomes" id="UP000183126"/>
    </source>
</evidence>
<dbReference type="InterPro" id="IPR000847">
    <property type="entry name" value="LysR_HTH_N"/>
</dbReference>
<evidence type="ECO:0000313" key="7">
    <source>
        <dbReference type="EMBL" id="SDS64861.1"/>
    </source>
</evidence>
<evidence type="ECO:0000256" key="3">
    <source>
        <dbReference type="ARBA" id="ARBA00023125"/>
    </source>
</evidence>
<dbReference type="InterPro" id="IPR036388">
    <property type="entry name" value="WH-like_DNA-bd_sf"/>
</dbReference>
<dbReference type="InterPro" id="IPR036390">
    <property type="entry name" value="WH_DNA-bd_sf"/>
</dbReference>
<dbReference type="Proteomes" id="UP000052019">
    <property type="component" value="Unassembled WGS sequence"/>
</dbReference>
<proteinExistence type="inferred from homology"/>
<organism evidence="6 8">
    <name type="scientific">Pseudomonas trivialis</name>
    <dbReference type="NCBI Taxonomy" id="200450"/>
    <lineage>
        <taxon>Bacteria</taxon>
        <taxon>Pseudomonadati</taxon>
        <taxon>Pseudomonadota</taxon>
        <taxon>Gammaproteobacteria</taxon>
        <taxon>Pseudomonadales</taxon>
        <taxon>Pseudomonadaceae</taxon>
        <taxon>Pseudomonas</taxon>
    </lineage>
</organism>
<protein>
    <submittedName>
        <fullName evidence="7">DNA-binding transcriptional regulator, LysR family</fullName>
    </submittedName>
    <submittedName>
        <fullName evidence="6">LysR family transcriptional regulator</fullName>
    </submittedName>
</protein>
<reference evidence="6 8" key="1">
    <citation type="submission" date="2015-02" db="EMBL/GenBank/DDBJ databases">
        <title>Two Pseudomonas sp. nov. isolated from raw milk.</title>
        <authorList>
            <person name="Wenning M."/>
            <person name="von Neubeck M."/>
            <person name="Huptas C."/>
            <person name="Scherer S."/>
        </authorList>
    </citation>
    <scope>NUCLEOTIDE SEQUENCE [LARGE SCALE GENOMIC DNA]</scope>
    <source>
        <strain evidence="6 8">DSM 14937</strain>
    </source>
</reference>